<dbReference type="InterPro" id="IPR032157">
    <property type="entry name" value="PAC4"/>
</dbReference>
<dbReference type="Gene3D" id="3.30.230.100">
    <property type="match status" value="1"/>
</dbReference>
<dbReference type="GO" id="GO:0043248">
    <property type="term" value="P:proteasome assembly"/>
    <property type="evidence" value="ECO:0007669"/>
    <property type="project" value="InterPro"/>
</dbReference>
<dbReference type="Pfam" id="PF16093">
    <property type="entry name" value="PAC4"/>
    <property type="match status" value="1"/>
</dbReference>
<dbReference type="EMBL" id="JAUEPO010000003">
    <property type="protein sequence ID" value="KAK3327966.1"/>
    <property type="molecule type" value="Genomic_DNA"/>
</dbReference>
<dbReference type="Proteomes" id="UP001286456">
    <property type="component" value="Unassembled WGS sequence"/>
</dbReference>
<comment type="caution">
    <text evidence="1">The sequence shown here is derived from an EMBL/GenBank/DDBJ whole genome shotgun (WGS) entry which is preliminary data.</text>
</comment>
<evidence type="ECO:0000313" key="1">
    <source>
        <dbReference type="EMBL" id="KAK3327966.1"/>
    </source>
</evidence>
<gene>
    <name evidence="1" type="ORF">B0T19DRAFT_441894</name>
</gene>
<accession>A0AAE0IP68</accession>
<keyword evidence="2" id="KW-1185">Reference proteome</keyword>
<evidence type="ECO:0000313" key="2">
    <source>
        <dbReference type="Proteomes" id="UP001286456"/>
    </source>
</evidence>
<name>A0AAE0IP68_9PEZI</name>
<dbReference type="AlphaFoldDB" id="A0AAE0IP68"/>
<organism evidence="1 2">
    <name type="scientific">Cercophora scortea</name>
    <dbReference type="NCBI Taxonomy" id="314031"/>
    <lineage>
        <taxon>Eukaryota</taxon>
        <taxon>Fungi</taxon>
        <taxon>Dikarya</taxon>
        <taxon>Ascomycota</taxon>
        <taxon>Pezizomycotina</taxon>
        <taxon>Sordariomycetes</taxon>
        <taxon>Sordariomycetidae</taxon>
        <taxon>Sordariales</taxon>
        <taxon>Lasiosphaeriaceae</taxon>
        <taxon>Cercophora</taxon>
    </lineage>
</organism>
<protein>
    <submittedName>
        <fullName evidence="1">Uncharacterized protein</fullName>
    </submittedName>
</protein>
<reference evidence="1" key="2">
    <citation type="submission" date="2023-06" db="EMBL/GenBank/DDBJ databases">
        <authorList>
            <consortium name="Lawrence Berkeley National Laboratory"/>
            <person name="Haridas S."/>
            <person name="Hensen N."/>
            <person name="Bonometti L."/>
            <person name="Westerberg I."/>
            <person name="Brannstrom I.O."/>
            <person name="Guillou S."/>
            <person name="Cros-Aarteil S."/>
            <person name="Calhoun S."/>
            <person name="Kuo A."/>
            <person name="Mondo S."/>
            <person name="Pangilinan J."/>
            <person name="Riley R."/>
            <person name="Labutti K."/>
            <person name="Andreopoulos B."/>
            <person name="Lipzen A."/>
            <person name="Chen C."/>
            <person name="Yanf M."/>
            <person name="Daum C."/>
            <person name="Ng V."/>
            <person name="Clum A."/>
            <person name="Steindorff A."/>
            <person name="Ohm R."/>
            <person name="Martin F."/>
            <person name="Silar P."/>
            <person name="Natvig D."/>
            <person name="Lalanne C."/>
            <person name="Gautier V."/>
            <person name="Ament-Velasquez S.L."/>
            <person name="Kruys A."/>
            <person name="Hutchinson M.I."/>
            <person name="Powell A.J."/>
            <person name="Barry K."/>
            <person name="Miller A.N."/>
            <person name="Grigoriev I.V."/>
            <person name="Debuchy R."/>
            <person name="Gladieux P."/>
            <person name="Thoren M.H."/>
            <person name="Johannesson H."/>
        </authorList>
    </citation>
    <scope>NUCLEOTIDE SEQUENCE</scope>
    <source>
        <strain evidence="1">SMH4131-1</strain>
    </source>
</reference>
<sequence>MDHQPVSLSIPLPRSLDTRIYLQLTVKSRAVVLFLTTASAEETGAPTPLGSFVYALPDRYNPDQPLSTPLCTVEPTIELTTRLAKLLAKKTRLPTYVGNSMSFASAGLGGTVEEEMEAFKQVAGLVLSKLQHLTNPVAAANGTGP</sequence>
<proteinExistence type="predicted"/>
<reference evidence="1" key="1">
    <citation type="journal article" date="2023" name="Mol. Phylogenet. Evol.">
        <title>Genome-scale phylogeny and comparative genomics of the fungal order Sordariales.</title>
        <authorList>
            <person name="Hensen N."/>
            <person name="Bonometti L."/>
            <person name="Westerberg I."/>
            <person name="Brannstrom I.O."/>
            <person name="Guillou S."/>
            <person name="Cros-Aarteil S."/>
            <person name="Calhoun S."/>
            <person name="Haridas S."/>
            <person name="Kuo A."/>
            <person name="Mondo S."/>
            <person name="Pangilinan J."/>
            <person name="Riley R."/>
            <person name="LaButti K."/>
            <person name="Andreopoulos B."/>
            <person name="Lipzen A."/>
            <person name="Chen C."/>
            <person name="Yan M."/>
            <person name="Daum C."/>
            <person name="Ng V."/>
            <person name="Clum A."/>
            <person name="Steindorff A."/>
            <person name="Ohm R.A."/>
            <person name="Martin F."/>
            <person name="Silar P."/>
            <person name="Natvig D.O."/>
            <person name="Lalanne C."/>
            <person name="Gautier V."/>
            <person name="Ament-Velasquez S.L."/>
            <person name="Kruys A."/>
            <person name="Hutchinson M.I."/>
            <person name="Powell A.J."/>
            <person name="Barry K."/>
            <person name="Miller A.N."/>
            <person name="Grigoriev I.V."/>
            <person name="Debuchy R."/>
            <person name="Gladieux P."/>
            <person name="Hiltunen Thoren M."/>
            <person name="Johannesson H."/>
        </authorList>
    </citation>
    <scope>NUCLEOTIDE SEQUENCE</scope>
    <source>
        <strain evidence="1">SMH4131-1</strain>
    </source>
</reference>